<name>A0ACC0KAJ5_CHOFU</name>
<evidence type="ECO:0000313" key="2">
    <source>
        <dbReference type="Proteomes" id="UP001064048"/>
    </source>
</evidence>
<accession>A0ACC0KAJ5</accession>
<keyword evidence="2" id="KW-1185">Reference proteome</keyword>
<evidence type="ECO:0000313" key="1">
    <source>
        <dbReference type="EMBL" id="KAI8433481.1"/>
    </source>
</evidence>
<comment type="caution">
    <text evidence="1">The sequence shown here is derived from an EMBL/GenBank/DDBJ whole genome shotgun (WGS) entry which is preliminary data.</text>
</comment>
<sequence>MCSSPPFSVTKFVLVQNKGIVGCARGAFSCGPRCVLAPFVCDGRSDCEHGEDEAPPVCPAAVCQRPEMLNCSSGRCIPAAACCAPLCPSQPGCCSEHAQYNRKGEGYMEVEYPALYEDRHTPDDYGFIQSTIYTVTACALIFMIAVVLLVSALCKMHMKRAALRSYARAAAARHYTAHQLGRFQLSLPRLGRAGPEGGAPTYTRNGRTIRRALANAAVEEVPTEPAAPGPREGGTYTRNVRTIQ</sequence>
<protein>
    <submittedName>
        <fullName evidence="1">Uncharacterized protein</fullName>
    </submittedName>
</protein>
<dbReference type="Proteomes" id="UP001064048">
    <property type="component" value="Chromosome 28"/>
</dbReference>
<reference evidence="1 2" key="1">
    <citation type="journal article" date="2022" name="Genome Biol. Evol.">
        <title>The Spruce Budworm Genome: Reconstructing the Evolutionary History of Antifreeze Proteins.</title>
        <authorList>
            <person name="Beliveau C."/>
            <person name="Gagne P."/>
            <person name="Picq S."/>
            <person name="Vernygora O."/>
            <person name="Keeling C.I."/>
            <person name="Pinkney K."/>
            <person name="Doucet D."/>
            <person name="Wen F."/>
            <person name="Johnston J.S."/>
            <person name="Maaroufi H."/>
            <person name="Boyle B."/>
            <person name="Laroche J."/>
            <person name="Dewar K."/>
            <person name="Juretic N."/>
            <person name="Blackburn G."/>
            <person name="Nisole A."/>
            <person name="Brunet B."/>
            <person name="Brandao M."/>
            <person name="Lumley L."/>
            <person name="Duan J."/>
            <person name="Quan G."/>
            <person name="Lucarotti C.J."/>
            <person name="Roe A.D."/>
            <person name="Sperling F.A.H."/>
            <person name="Levesque R.C."/>
            <person name="Cusson M."/>
        </authorList>
    </citation>
    <scope>NUCLEOTIDE SEQUENCE [LARGE SCALE GENOMIC DNA]</scope>
    <source>
        <strain evidence="1">Glfc:IPQL:Cfum</strain>
    </source>
</reference>
<proteinExistence type="predicted"/>
<organism evidence="1 2">
    <name type="scientific">Choristoneura fumiferana</name>
    <name type="common">Spruce budworm moth</name>
    <name type="synonym">Archips fumiferana</name>
    <dbReference type="NCBI Taxonomy" id="7141"/>
    <lineage>
        <taxon>Eukaryota</taxon>
        <taxon>Metazoa</taxon>
        <taxon>Ecdysozoa</taxon>
        <taxon>Arthropoda</taxon>
        <taxon>Hexapoda</taxon>
        <taxon>Insecta</taxon>
        <taxon>Pterygota</taxon>
        <taxon>Neoptera</taxon>
        <taxon>Endopterygota</taxon>
        <taxon>Lepidoptera</taxon>
        <taxon>Glossata</taxon>
        <taxon>Ditrysia</taxon>
        <taxon>Tortricoidea</taxon>
        <taxon>Tortricidae</taxon>
        <taxon>Tortricinae</taxon>
        <taxon>Choristoneura</taxon>
    </lineage>
</organism>
<gene>
    <name evidence="1" type="ORF">MSG28_015516</name>
</gene>
<dbReference type="EMBL" id="CM046128">
    <property type="protein sequence ID" value="KAI8433481.1"/>
    <property type="molecule type" value="Genomic_DNA"/>
</dbReference>